<accession>A0A4V0WP05</accession>
<evidence type="ECO:0000256" key="1">
    <source>
        <dbReference type="ARBA" id="ARBA00022729"/>
    </source>
</evidence>
<dbReference type="InterPro" id="IPR038765">
    <property type="entry name" value="Papain-like_cys_pep_sf"/>
</dbReference>
<name>A0A4V0WP05_9ENTE</name>
<evidence type="ECO:0000256" key="2">
    <source>
        <dbReference type="SAM" id="Coils"/>
    </source>
</evidence>
<dbReference type="SUPFAM" id="SSF54001">
    <property type="entry name" value="Cysteine proteinases"/>
    <property type="match status" value="1"/>
</dbReference>
<evidence type="ECO:0000313" key="6">
    <source>
        <dbReference type="EMBL" id="GCF92179.1"/>
    </source>
</evidence>
<comment type="caution">
    <text evidence="6">The sequence shown here is derived from an EMBL/GenBank/DDBJ whole genome shotgun (WGS) entry which is preliminary data.</text>
</comment>
<dbReference type="Pfam" id="PF24568">
    <property type="entry name" value="CC_PcsB"/>
    <property type="match status" value="1"/>
</dbReference>
<keyword evidence="1 4" id="KW-0732">Signal</keyword>
<evidence type="ECO:0000313" key="7">
    <source>
        <dbReference type="Proteomes" id="UP000290567"/>
    </source>
</evidence>
<organism evidence="6 7">
    <name type="scientific">Enterococcus florum</name>
    <dbReference type="NCBI Taxonomy" id="2480627"/>
    <lineage>
        <taxon>Bacteria</taxon>
        <taxon>Bacillati</taxon>
        <taxon>Bacillota</taxon>
        <taxon>Bacilli</taxon>
        <taxon>Lactobacillales</taxon>
        <taxon>Enterococcaceae</taxon>
        <taxon>Enterococcus</taxon>
    </lineage>
</organism>
<dbReference type="InterPro" id="IPR057309">
    <property type="entry name" value="PcsB_CC"/>
</dbReference>
<dbReference type="AlphaFoldDB" id="A0A4V0WP05"/>
<proteinExistence type="predicted"/>
<sequence length="446" mass="47679">MKKSLLSALMVCSLTLAAIPSTAFADNIDQQINQQDQKINDLKEQQSDVQAQISPLEEEIATVTAKVSALESQQQQLNEETSQLQETIATLKVRIAKREEAIQKQARNVQVNGQSTSYVGAVLDADSFSDVVGRVRAVSTIVSANNELVEQQKQDKQKVEEKVQENQEKIAELTATQQQLDQQKNAIANKKAELNVLKANLAAEQATAENDKAKLNKQKEAAEAEQARILKEQQAAEKARQEESARQAELAKKAEAAAQESTTKSEENTAKPSEASSNSTATPEAPANENGSSKQESAPVIDVADNSDNQSTPEPIPAPGIVTGGGIDHSNEANAYAPGQCTWYVKQVAPWAGPYWGNGEQWGRSAQADGYQVDGTPAAGSIVVFAGGQSVGSWTADPVYGHVAYVESYNAANNTITISQGGMGFATPMGPNLETLSASGLAYIHR</sequence>
<dbReference type="EMBL" id="BJCC01000001">
    <property type="protein sequence ID" value="GCF92179.1"/>
    <property type="molecule type" value="Genomic_DNA"/>
</dbReference>
<feature type="coiled-coil region" evidence="2">
    <location>
        <begin position="25"/>
        <end position="94"/>
    </location>
</feature>
<dbReference type="Pfam" id="PF05257">
    <property type="entry name" value="CHAP"/>
    <property type="match status" value="1"/>
</dbReference>
<dbReference type="Gene3D" id="3.90.1720.10">
    <property type="entry name" value="endopeptidase domain like (from Nostoc punctiforme)"/>
    <property type="match status" value="1"/>
</dbReference>
<evidence type="ECO:0000256" key="3">
    <source>
        <dbReference type="SAM" id="MobiDB-lite"/>
    </source>
</evidence>
<dbReference type="OrthoDB" id="2409959at2"/>
<dbReference type="PRINTS" id="PR01852">
    <property type="entry name" value="SIBAPROTEIN"/>
</dbReference>
<feature type="signal peptide" evidence="4">
    <location>
        <begin position="1"/>
        <end position="25"/>
    </location>
</feature>
<feature type="compositionally biased region" description="Basic and acidic residues" evidence="3">
    <location>
        <begin position="232"/>
        <end position="255"/>
    </location>
</feature>
<protein>
    <submittedName>
        <fullName evidence="6">CHAP domain-containing protein</fullName>
    </submittedName>
</protein>
<keyword evidence="7" id="KW-1185">Reference proteome</keyword>
<reference evidence="7" key="1">
    <citation type="submission" date="2019-02" db="EMBL/GenBank/DDBJ databases">
        <title>Draft genome sequence of Enterococcus sp. Gos25-1.</title>
        <authorList>
            <person name="Tanaka N."/>
            <person name="Shiwa Y."/>
            <person name="Fujita N."/>
        </authorList>
    </citation>
    <scope>NUCLEOTIDE SEQUENCE [LARGE SCALE GENOMIC DNA]</scope>
    <source>
        <strain evidence="7">Gos25-1</strain>
    </source>
</reference>
<gene>
    <name evidence="6" type="primary">gbpB</name>
    <name evidence="6" type="ORF">NRIC_00700</name>
</gene>
<feature type="chain" id="PRO_5020930476" evidence="4">
    <location>
        <begin position="26"/>
        <end position="446"/>
    </location>
</feature>
<feature type="domain" description="Peptidase C51" evidence="5">
    <location>
        <begin position="316"/>
        <end position="445"/>
    </location>
</feature>
<dbReference type="SUPFAM" id="SSF90257">
    <property type="entry name" value="Myosin rod fragments"/>
    <property type="match status" value="1"/>
</dbReference>
<evidence type="ECO:0000256" key="4">
    <source>
        <dbReference type="SAM" id="SignalP"/>
    </source>
</evidence>
<evidence type="ECO:0000259" key="5">
    <source>
        <dbReference type="PROSITE" id="PS50911"/>
    </source>
</evidence>
<feature type="region of interest" description="Disordered" evidence="3">
    <location>
        <begin position="232"/>
        <end position="326"/>
    </location>
</feature>
<feature type="compositionally biased region" description="Polar residues" evidence="3">
    <location>
        <begin position="270"/>
        <end position="282"/>
    </location>
</feature>
<dbReference type="Gene3D" id="6.10.250.3150">
    <property type="match status" value="1"/>
</dbReference>
<dbReference type="InterPro" id="IPR009148">
    <property type="entry name" value="PcsB-like"/>
</dbReference>
<dbReference type="PROSITE" id="PS50911">
    <property type="entry name" value="CHAP"/>
    <property type="match status" value="1"/>
</dbReference>
<dbReference type="InterPro" id="IPR007921">
    <property type="entry name" value="CHAP_dom"/>
</dbReference>
<dbReference type="Proteomes" id="UP000290567">
    <property type="component" value="Unassembled WGS sequence"/>
</dbReference>
<dbReference type="RefSeq" id="WP_146620699.1">
    <property type="nucleotide sequence ID" value="NZ_BJCC01000001.1"/>
</dbReference>
<keyword evidence="2" id="KW-0175">Coiled coil</keyword>